<dbReference type="EMBL" id="JBANRG010000010">
    <property type="protein sequence ID" value="KAK7462734.1"/>
    <property type="molecule type" value="Genomic_DNA"/>
</dbReference>
<evidence type="ECO:0000313" key="1">
    <source>
        <dbReference type="EMBL" id="KAK7462734.1"/>
    </source>
</evidence>
<reference evidence="1 2" key="1">
    <citation type="submission" date="2024-01" db="EMBL/GenBank/DDBJ databases">
        <title>A draft genome for the cacao thread blight pathogen Marasmiellus scandens.</title>
        <authorList>
            <person name="Baruah I.K."/>
            <person name="Leung J."/>
            <person name="Bukari Y."/>
            <person name="Amoako-Attah I."/>
            <person name="Meinhardt L.W."/>
            <person name="Bailey B.A."/>
            <person name="Cohen S.P."/>
        </authorList>
    </citation>
    <scope>NUCLEOTIDE SEQUENCE [LARGE SCALE GENOMIC DNA]</scope>
    <source>
        <strain evidence="1 2">GH-19</strain>
    </source>
</reference>
<proteinExistence type="predicted"/>
<dbReference type="Proteomes" id="UP001498398">
    <property type="component" value="Unassembled WGS sequence"/>
</dbReference>
<protein>
    <submittedName>
        <fullName evidence="1">Uncharacterized protein</fullName>
    </submittedName>
</protein>
<sequence length="252" mass="29167">MMNLTDYLHRLSYEIDATYKAGDERLQNQSQETMKQFANAFIDFRLQLEHHESAYLTQMDASLSTLSQRHVSSFLDLLPKIENDLQTRLDQLFILTRHQQQLSLDMMNAAQEHWSNLRDEYSFMQDSIIHLSQFAAQTTFELELSRKHIQDIHQAHSDILSSTGVLNRSLAGFLDMTKEEFDKLNDSVGALQEGLGLVSAAYKIDGVFGMDTERWWARWWKERLVDVFAVVIKGAGPFYIVDIQPFTRVQGI</sequence>
<gene>
    <name evidence="1" type="ORF">VKT23_007321</name>
</gene>
<evidence type="ECO:0000313" key="2">
    <source>
        <dbReference type="Proteomes" id="UP001498398"/>
    </source>
</evidence>
<name>A0ABR1JQQ6_9AGAR</name>
<comment type="caution">
    <text evidence="1">The sequence shown here is derived from an EMBL/GenBank/DDBJ whole genome shotgun (WGS) entry which is preliminary data.</text>
</comment>
<organism evidence="1 2">
    <name type="scientific">Marasmiellus scandens</name>
    <dbReference type="NCBI Taxonomy" id="2682957"/>
    <lineage>
        <taxon>Eukaryota</taxon>
        <taxon>Fungi</taxon>
        <taxon>Dikarya</taxon>
        <taxon>Basidiomycota</taxon>
        <taxon>Agaricomycotina</taxon>
        <taxon>Agaricomycetes</taxon>
        <taxon>Agaricomycetidae</taxon>
        <taxon>Agaricales</taxon>
        <taxon>Marasmiineae</taxon>
        <taxon>Omphalotaceae</taxon>
        <taxon>Marasmiellus</taxon>
    </lineage>
</organism>
<accession>A0ABR1JQQ6</accession>
<keyword evidence="2" id="KW-1185">Reference proteome</keyword>